<evidence type="ECO:0000256" key="1">
    <source>
        <dbReference type="SAM" id="Phobius"/>
    </source>
</evidence>
<dbReference type="Proteomes" id="UP001150904">
    <property type="component" value="Unassembled WGS sequence"/>
</dbReference>
<evidence type="ECO:0000313" key="3">
    <source>
        <dbReference type="Proteomes" id="UP001150904"/>
    </source>
</evidence>
<keyword evidence="1" id="KW-0812">Transmembrane</keyword>
<dbReference type="AlphaFoldDB" id="A0A9W9N258"/>
<comment type="caution">
    <text evidence="2">The sequence shown here is derived from an EMBL/GenBank/DDBJ whole genome shotgun (WGS) entry which is preliminary data.</text>
</comment>
<keyword evidence="1" id="KW-0472">Membrane</keyword>
<protein>
    <submittedName>
        <fullName evidence="2">Uncharacterized protein</fullName>
    </submittedName>
</protein>
<evidence type="ECO:0000313" key="2">
    <source>
        <dbReference type="EMBL" id="KAJ5211797.1"/>
    </source>
</evidence>
<organism evidence="2 3">
    <name type="scientific">Penicillium cinerascens</name>
    <dbReference type="NCBI Taxonomy" id="70096"/>
    <lineage>
        <taxon>Eukaryota</taxon>
        <taxon>Fungi</taxon>
        <taxon>Dikarya</taxon>
        <taxon>Ascomycota</taxon>
        <taxon>Pezizomycotina</taxon>
        <taxon>Eurotiomycetes</taxon>
        <taxon>Eurotiomycetidae</taxon>
        <taxon>Eurotiales</taxon>
        <taxon>Aspergillaceae</taxon>
        <taxon>Penicillium</taxon>
    </lineage>
</organism>
<keyword evidence="3" id="KW-1185">Reference proteome</keyword>
<reference evidence="2" key="1">
    <citation type="submission" date="2022-12" db="EMBL/GenBank/DDBJ databases">
        <authorList>
            <person name="Petersen C."/>
        </authorList>
    </citation>
    <scope>NUCLEOTIDE SEQUENCE</scope>
    <source>
        <strain evidence="2">IBT 15544</strain>
    </source>
</reference>
<accession>A0A9W9N258</accession>
<sequence length="89" mass="9765">MAPNSAAYAPIAGKETGPELTFNEMFLILVVFGHICVFYIVIWWLETSSVAEESSDPHQREDNLESQYIKLETIPASSGTGAISTGMRV</sequence>
<reference evidence="2" key="2">
    <citation type="journal article" date="2023" name="IMA Fungus">
        <title>Comparative genomic study of the Penicillium genus elucidates a diverse pangenome and 15 lateral gene transfer events.</title>
        <authorList>
            <person name="Petersen C."/>
            <person name="Sorensen T."/>
            <person name="Nielsen M.R."/>
            <person name="Sondergaard T.E."/>
            <person name="Sorensen J.L."/>
            <person name="Fitzpatrick D.A."/>
            <person name="Frisvad J.C."/>
            <person name="Nielsen K.L."/>
        </authorList>
    </citation>
    <scope>NUCLEOTIDE SEQUENCE</scope>
    <source>
        <strain evidence="2">IBT 15544</strain>
    </source>
</reference>
<name>A0A9W9N258_9EURO</name>
<dbReference type="EMBL" id="JAPQKR010000008">
    <property type="protein sequence ID" value="KAJ5211797.1"/>
    <property type="molecule type" value="Genomic_DNA"/>
</dbReference>
<dbReference type="GeneID" id="83177806"/>
<dbReference type="RefSeq" id="XP_058309967.1">
    <property type="nucleotide sequence ID" value="XM_058450505.1"/>
</dbReference>
<dbReference type="OrthoDB" id="10358695at2759"/>
<gene>
    <name evidence="2" type="ORF">N7498_003443</name>
</gene>
<feature type="transmembrane region" description="Helical" evidence="1">
    <location>
        <begin position="25"/>
        <end position="45"/>
    </location>
</feature>
<proteinExistence type="predicted"/>
<keyword evidence="1" id="KW-1133">Transmembrane helix</keyword>